<name>A0A9Q4KR03_9EURY</name>
<dbReference type="RefSeq" id="WP_274925349.1">
    <property type="nucleotide sequence ID" value="NZ_JAKELO010000002.1"/>
</dbReference>
<sequence>MDAIKRLKNEDAILSVDFLAGFTIFILSLIMVISLVPGVLAGIQSNNIDYDAVAYRTSVILVEDPGAPSNPSWNLMGEYDMQHKDEIQRLGLAVSKDTPNILSRAKVDKFFNRTPDFTFSAEDFREKVIFGDLTYLYNISLRLDTESESYYAEGGDSVPTFQYGYMRRLVKVKEPSVADINFASYAYTGSVENVSVLSRNFSVKIPYEDLINRSVNPAYRIDPQSEHLTIVLSNMYSHLNTTTDNVTMNFDGIGLYKQLDDGSTILIPGLYPYDNDTYSLKVDGTSVPADSPKLVDNSSVIRMELYPPLPFSNEITSSLNVKFSFSYAYADNPAVHKYLSGTHQYDYTTNVTQPKLVDGVMEVTIW</sequence>
<reference evidence="2" key="1">
    <citation type="submission" date="2022-01" db="EMBL/GenBank/DDBJ databases">
        <title>Draft genome of Methanogenium marinum DSM 15558.</title>
        <authorList>
            <person name="Chen S.-C."/>
            <person name="You Y.-T."/>
        </authorList>
    </citation>
    <scope>NUCLEOTIDE SEQUENCE</scope>
    <source>
        <strain evidence="2">DSM 15558</strain>
    </source>
</reference>
<dbReference type="Proteomes" id="UP001143747">
    <property type="component" value="Unassembled WGS sequence"/>
</dbReference>
<keyword evidence="1" id="KW-0812">Transmembrane</keyword>
<keyword evidence="3" id="KW-1185">Reference proteome</keyword>
<dbReference type="EMBL" id="JAKELO010000002">
    <property type="protein sequence ID" value="MDE4908735.1"/>
    <property type="molecule type" value="Genomic_DNA"/>
</dbReference>
<protein>
    <submittedName>
        <fullName evidence="2">Uncharacterized protein</fullName>
    </submittedName>
</protein>
<evidence type="ECO:0000313" key="2">
    <source>
        <dbReference type="EMBL" id="MDE4908735.1"/>
    </source>
</evidence>
<dbReference type="AlphaFoldDB" id="A0A9Q4KR03"/>
<evidence type="ECO:0000256" key="1">
    <source>
        <dbReference type="SAM" id="Phobius"/>
    </source>
</evidence>
<proteinExistence type="predicted"/>
<evidence type="ECO:0000313" key="3">
    <source>
        <dbReference type="Proteomes" id="UP001143747"/>
    </source>
</evidence>
<feature type="transmembrane region" description="Helical" evidence="1">
    <location>
        <begin position="12"/>
        <end position="36"/>
    </location>
</feature>
<keyword evidence="1" id="KW-1133">Transmembrane helix</keyword>
<organism evidence="2 3">
    <name type="scientific">Methanogenium marinum</name>
    <dbReference type="NCBI Taxonomy" id="348610"/>
    <lineage>
        <taxon>Archaea</taxon>
        <taxon>Methanobacteriati</taxon>
        <taxon>Methanobacteriota</taxon>
        <taxon>Stenosarchaea group</taxon>
        <taxon>Methanomicrobia</taxon>
        <taxon>Methanomicrobiales</taxon>
        <taxon>Methanomicrobiaceae</taxon>
        <taxon>Methanogenium</taxon>
    </lineage>
</organism>
<comment type="caution">
    <text evidence="2">The sequence shown here is derived from an EMBL/GenBank/DDBJ whole genome shotgun (WGS) entry which is preliminary data.</text>
</comment>
<gene>
    <name evidence="2" type="ORF">L0665_08965</name>
</gene>
<keyword evidence="1" id="KW-0472">Membrane</keyword>
<accession>A0A9Q4KR03</accession>